<gene>
    <name evidence="1" type="ORF">VTJ49DRAFT_4047</name>
</gene>
<evidence type="ECO:0000313" key="1">
    <source>
        <dbReference type="EMBL" id="KAL1837304.1"/>
    </source>
</evidence>
<dbReference type="EMBL" id="JAZGSY010000309">
    <property type="protein sequence ID" value="KAL1837304.1"/>
    <property type="molecule type" value="Genomic_DNA"/>
</dbReference>
<organism evidence="1 2">
    <name type="scientific">Humicola insolens</name>
    <name type="common">Soft-rot fungus</name>
    <dbReference type="NCBI Taxonomy" id="85995"/>
    <lineage>
        <taxon>Eukaryota</taxon>
        <taxon>Fungi</taxon>
        <taxon>Dikarya</taxon>
        <taxon>Ascomycota</taxon>
        <taxon>Pezizomycotina</taxon>
        <taxon>Sordariomycetes</taxon>
        <taxon>Sordariomycetidae</taxon>
        <taxon>Sordariales</taxon>
        <taxon>Chaetomiaceae</taxon>
        <taxon>Mycothermus</taxon>
    </lineage>
</organism>
<proteinExistence type="predicted"/>
<accession>A0ABR3V6B5</accession>
<protein>
    <submittedName>
        <fullName evidence="1">Uncharacterized protein</fullName>
    </submittedName>
</protein>
<reference evidence="1 2" key="1">
    <citation type="journal article" date="2024" name="Commun. Biol.">
        <title>Comparative genomic analysis of thermophilic fungi reveals convergent evolutionary adaptations and gene losses.</title>
        <authorList>
            <person name="Steindorff A.S."/>
            <person name="Aguilar-Pontes M.V."/>
            <person name="Robinson A.J."/>
            <person name="Andreopoulos B."/>
            <person name="LaButti K."/>
            <person name="Kuo A."/>
            <person name="Mondo S."/>
            <person name="Riley R."/>
            <person name="Otillar R."/>
            <person name="Haridas S."/>
            <person name="Lipzen A."/>
            <person name="Grimwood J."/>
            <person name="Schmutz J."/>
            <person name="Clum A."/>
            <person name="Reid I.D."/>
            <person name="Moisan M.C."/>
            <person name="Butler G."/>
            <person name="Nguyen T.T.M."/>
            <person name="Dewar K."/>
            <person name="Conant G."/>
            <person name="Drula E."/>
            <person name="Henrissat B."/>
            <person name="Hansel C."/>
            <person name="Singer S."/>
            <person name="Hutchinson M.I."/>
            <person name="de Vries R.P."/>
            <person name="Natvig D.O."/>
            <person name="Powell A.J."/>
            <person name="Tsang A."/>
            <person name="Grigoriev I.V."/>
        </authorList>
    </citation>
    <scope>NUCLEOTIDE SEQUENCE [LARGE SCALE GENOMIC DNA]</scope>
    <source>
        <strain evidence="1 2">CBS 620.91</strain>
    </source>
</reference>
<comment type="caution">
    <text evidence="1">The sequence shown here is derived from an EMBL/GenBank/DDBJ whole genome shotgun (WGS) entry which is preliminary data.</text>
</comment>
<keyword evidence="2" id="KW-1185">Reference proteome</keyword>
<dbReference type="Proteomes" id="UP001583172">
    <property type="component" value="Unassembled WGS sequence"/>
</dbReference>
<name>A0ABR3V6B5_HUMIN</name>
<evidence type="ECO:0000313" key="2">
    <source>
        <dbReference type="Proteomes" id="UP001583172"/>
    </source>
</evidence>
<sequence>MLSPRIPYLPRGLSLVVAALVTEVHFAPVGDAHDLWAEVNSISARDLVAADGADPASTMNNTPSRP</sequence>